<dbReference type="InterPro" id="IPR058565">
    <property type="entry name" value="Ig_TRAPPC9_Trs120_1st"/>
</dbReference>
<keyword evidence="10" id="KW-1185">Reference proteome</keyword>
<evidence type="ECO:0000259" key="6">
    <source>
        <dbReference type="Pfam" id="PF26254"/>
    </source>
</evidence>
<dbReference type="InterPro" id="IPR058568">
    <property type="entry name" value="Ig_TRAPPC9_Trs120_4th"/>
</dbReference>
<feature type="domain" description="Trs120/TRAPPC9 fourth Ig-like" evidence="8">
    <location>
        <begin position="1189"/>
        <end position="1333"/>
    </location>
</feature>
<feature type="domain" description="Trs120/TRAPPC9 N-terminal" evidence="4">
    <location>
        <begin position="256"/>
        <end position="309"/>
    </location>
</feature>
<dbReference type="InterPro" id="IPR058567">
    <property type="entry name" value="Ig_TRAPPC9_Trs120_3rd"/>
</dbReference>
<dbReference type="Proteomes" id="UP001316803">
    <property type="component" value="Unassembled WGS sequence"/>
</dbReference>
<dbReference type="InterPro" id="IPR013935">
    <property type="entry name" value="Trs120_TRAPPC9"/>
</dbReference>
<accession>A0AAN8E920</accession>
<dbReference type="Pfam" id="PF08626">
    <property type="entry name" value="TRAPPC9-Trs120"/>
    <property type="match status" value="2"/>
</dbReference>
<evidence type="ECO:0000259" key="4">
    <source>
        <dbReference type="Pfam" id="PF08626"/>
    </source>
</evidence>
<gene>
    <name evidence="9" type="ORF">OHC33_009582</name>
</gene>
<evidence type="ECO:0000256" key="3">
    <source>
        <dbReference type="SAM" id="MobiDB-lite"/>
    </source>
</evidence>
<organism evidence="9 10">
    <name type="scientific">Knufia fluminis</name>
    <dbReference type="NCBI Taxonomy" id="191047"/>
    <lineage>
        <taxon>Eukaryota</taxon>
        <taxon>Fungi</taxon>
        <taxon>Dikarya</taxon>
        <taxon>Ascomycota</taxon>
        <taxon>Pezizomycotina</taxon>
        <taxon>Eurotiomycetes</taxon>
        <taxon>Chaetothyriomycetidae</taxon>
        <taxon>Chaetothyriales</taxon>
        <taxon>Trichomeriaceae</taxon>
        <taxon>Knufia</taxon>
    </lineage>
</organism>
<dbReference type="InterPro" id="IPR058563">
    <property type="entry name" value="Trs120_TRAPPC9_N"/>
</dbReference>
<comment type="subcellular location">
    <subcellularLocation>
        <location evidence="1">Golgi apparatus</location>
    </subcellularLocation>
</comment>
<keyword evidence="2" id="KW-0333">Golgi apparatus</keyword>
<evidence type="ECO:0000256" key="1">
    <source>
        <dbReference type="ARBA" id="ARBA00004555"/>
    </source>
</evidence>
<feature type="region of interest" description="Disordered" evidence="3">
    <location>
        <begin position="1006"/>
        <end position="1025"/>
    </location>
</feature>
<comment type="caution">
    <text evidence="9">The sequence shown here is derived from an EMBL/GenBank/DDBJ whole genome shotgun (WGS) entry which is preliminary data.</text>
</comment>
<evidence type="ECO:0000259" key="7">
    <source>
        <dbReference type="Pfam" id="PF26282"/>
    </source>
</evidence>
<feature type="domain" description="Trs120/TRAPPC9 TPR region" evidence="5">
    <location>
        <begin position="349"/>
        <end position="649"/>
    </location>
</feature>
<dbReference type="Pfam" id="PF26280">
    <property type="entry name" value="Ig_TRAPPC9-Trs120_2nd"/>
    <property type="match status" value="1"/>
</dbReference>
<dbReference type="Pfam" id="PF26283">
    <property type="entry name" value="Ig_TRAPPC9-Trs120_4th"/>
    <property type="match status" value="1"/>
</dbReference>
<feature type="domain" description="Trs120/TRAPPC9 N-terminal" evidence="4">
    <location>
        <begin position="5"/>
        <end position="159"/>
    </location>
</feature>
<feature type="domain" description="Trs120/TRAPPC9 first Ig-like" evidence="6">
    <location>
        <begin position="664"/>
        <end position="820"/>
    </location>
</feature>
<feature type="region of interest" description="Disordered" evidence="3">
    <location>
        <begin position="1063"/>
        <end position="1082"/>
    </location>
</feature>
<sequence length="1335" mass="146151">MGYDPFSPLAPALINVLCLPAGRVTPRTFDSYLTWLQTSVGIVAQPLSKEQKSQSDHKGTESSHDSALLFRFSSHSNASFVQRTAFFEPNRQPQIVVGIIDGSSLPSEGFEAELRQAQSRVKQVFEQAGGIETPSKVIVFDATNIPSTTDAVFIRTESANSNTGGLIEWLSGAAASTGNRVLDVLHSQEVELPQSVSRSARLNGAEPRPDSRAEDSRRQSIIPSFGRTNTETPPAPEDQIYASTSGKIVSAALVKLQMGHWTEALDRLVDGARAARDANSPAWHAKALEGMLVCLLLHAWAGREFQIPQDCYPTTRGYSSSSAIHSIADANRVIAEKFTGTNTNRLSGLTAMLPGLIATIMNLYERSAMGFDNGLPQILVCEARVRLAALLVTVRRHEGLLNAAALDALVGSRQELNFPSSLEPSSAGLVLRSSNLSSLLVESITEAQAQLSIQAASTIYFVICQNLAELQLERKQGFYLKDILQKLPPALIEARKVGAAEAAVHPSINGLNAFISGNKGHTRLAQGMRTLLQLAVQAYELPDLSKLQHEPDTEDDHVVTKTRLSSWLSVFISGDIATKLEILRLCVRVSDALPDLIGSIQFMSLILFVTRQQITLFHGSSNAVPLIAAEEQTRLANGISNAVIAAQRQGNSKILANYWDDFLVRGIELYESPSAGKLMPHSSKDLSLTTTSGTSKKDPFIYNPFSGDRKASGPIILVKDEVATFDVVLQNPLEIDIEVESISLISDGCAFAAQTHSVVVGPLAAQAFTLQGVPKESGTLKIIGCKAKIKNCYERTFTIYSGTWKPPQIIKRKQLQSLVVDLPQSQILELKVVDPLPQLQVCSTSLVQRSVMLLDGEKCKFSLILENPGSIPADLVLFSYQDSVSRQLQDALATKDLQPADSYEVQYQLMHRQAIKRITPEPNGTQKSTRSAAAVEAQTKKTFDFEILGKPGLTEAVVLIDYAHLGKPRNEIEGTFYTRQIRFVVNVTVNGSVDIPRCGVLSIPETTTASSRNEAEAQTNGKASTAITTNGENAAKGQDQGQCLLQLDLRSLWQTPLSVTIETSSPSFSTDGPPTWTPATSTTLLPTQTSRTLTLLPRIYISDPHAPIPSLTPSNNRQFVVSASKLSLEAELATREAFWYREEVCKRLRIRWKEKYTSGGRAREGEIDIRKGIRLSPRMIDALRVEHVQVSFDLLPAREEDGDKFVRNGKGEFEVKRNVFARLIVRVQNLTQDDLKLLLRLQPSLADQSHSLAMDLSKKFVWSGVLQRVIKAGVKPGQTVESELGIVCLAMGAYQVNATVEEIRGRKREIEGVNGGDAERRIWHARRPALIRAVE</sequence>
<dbReference type="Pfam" id="PF26254">
    <property type="entry name" value="Ig_TRAPPC9-Trs120_1st"/>
    <property type="match status" value="1"/>
</dbReference>
<dbReference type="EMBL" id="JAKLMC020000036">
    <property type="protein sequence ID" value="KAK5949409.1"/>
    <property type="molecule type" value="Genomic_DNA"/>
</dbReference>
<dbReference type="Pfam" id="PF26282">
    <property type="entry name" value="Ig_TRAPPC9-Trs120_3rd"/>
    <property type="match status" value="1"/>
</dbReference>
<evidence type="ECO:0000259" key="8">
    <source>
        <dbReference type="Pfam" id="PF26283"/>
    </source>
</evidence>
<dbReference type="PANTHER" id="PTHR21512:SF5">
    <property type="entry name" value="TRAFFICKING PROTEIN PARTICLE COMPLEX SUBUNIT 9"/>
    <property type="match status" value="1"/>
</dbReference>
<feature type="region of interest" description="Disordered" evidence="3">
    <location>
        <begin position="195"/>
        <end position="239"/>
    </location>
</feature>
<evidence type="ECO:0000313" key="9">
    <source>
        <dbReference type="EMBL" id="KAK5949409.1"/>
    </source>
</evidence>
<evidence type="ECO:0000256" key="2">
    <source>
        <dbReference type="ARBA" id="ARBA00023034"/>
    </source>
</evidence>
<feature type="domain" description="Trs120/TRAPPC9 third Ig-like" evidence="7">
    <location>
        <begin position="993"/>
        <end position="1184"/>
    </location>
</feature>
<dbReference type="PANTHER" id="PTHR21512">
    <property type="entry name" value="TRAFFICKING PROTEIN PARTICLE COMPLEX SUBUNIT 9"/>
    <property type="match status" value="1"/>
</dbReference>
<reference evidence="9 10" key="1">
    <citation type="submission" date="2022-12" db="EMBL/GenBank/DDBJ databases">
        <title>Genomic features and morphological characterization of a novel Knufia sp. strain isolated from spacecraft assembly facility.</title>
        <authorList>
            <person name="Teixeira M."/>
            <person name="Chander A.M."/>
            <person name="Stajich J.E."/>
            <person name="Venkateswaran K."/>
        </authorList>
    </citation>
    <scope>NUCLEOTIDE SEQUENCE [LARGE SCALE GENOMIC DNA]</scope>
    <source>
        <strain evidence="9 10">FJI-L2-BK-P2</strain>
    </source>
</reference>
<protein>
    <submittedName>
        <fullName evidence="9">Uncharacterized protein</fullName>
    </submittedName>
</protein>
<evidence type="ECO:0000259" key="5">
    <source>
        <dbReference type="Pfam" id="PF26251"/>
    </source>
</evidence>
<proteinExistence type="predicted"/>
<dbReference type="Pfam" id="PF26251">
    <property type="entry name" value="TPR_TRAPPC9-Trs120"/>
    <property type="match status" value="1"/>
</dbReference>
<name>A0AAN8E920_9EURO</name>
<feature type="compositionally biased region" description="Polar residues" evidence="3">
    <location>
        <begin position="219"/>
        <end position="232"/>
    </location>
</feature>
<dbReference type="InterPro" id="IPR058564">
    <property type="entry name" value="TPR_TRAPPC9_Trs120"/>
</dbReference>
<dbReference type="GO" id="GO:0005802">
    <property type="term" value="C:trans-Golgi network"/>
    <property type="evidence" value="ECO:0007669"/>
    <property type="project" value="TreeGrafter"/>
</dbReference>
<evidence type="ECO:0000313" key="10">
    <source>
        <dbReference type="Proteomes" id="UP001316803"/>
    </source>
</evidence>
<feature type="compositionally biased region" description="Basic and acidic residues" evidence="3">
    <location>
        <begin position="207"/>
        <end position="218"/>
    </location>
</feature>